<dbReference type="Proteomes" id="UP000177309">
    <property type="component" value="Unassembled WGS sequence"/>
</dbReference>
<sequence length="987" mass="109894">MRGIDIMAIILYVNNRHITSGWHRINRSDAKKYGRQVAQALGAQQIGNTTNSRFHGYAHLEQLEHNPDIDAAVENLKALGVGAVEVTSSGSEVRFVQGHLYNRDRRDLSLWTTDALAVVDCTPHHRDLFGTPRVTILGWKNREGFFPLRHYVEEYITAGQSASLMPATIPLTGYFPVAENAQVSSFNTTLMPRPGGYESFYAGPPLMRDTASGELTEIEGELDIILAAARNIRNGKHSMAIQNRSLPNSYGNMLAGGSVLGTDINGIKRGWDLVYEQGLVIQSHLSAEAQEQYDPFMCFNGTTLVVDVFGKPMLGNRWLLDATTPGEGSLTPPLILFARPIDRPADNAEEAPHSSLVAKVLVDPITGRIKYPMSQKTWAKVEDNLGVKRAAKFAHRITGLELRDSLLEVADKRVRPNAEQAELDNLEKEEAELTSLQDTEKRTDIQIIRLRELEESQDSRRSRMEKLEEPFITEAERAELITCAKTIKQKDLATEYRYMEVLPGFLGHKKFTGRLDIMLRFLRRQYYNLYGFEQTKALRQNDDLLNMAFILLALTSSDRGFDIAGFVNKVAPGAKEVLVLDFLQEFYEMVRGSGRYKARGLFSYVKVAPTDLPSLQVRANQPLTIGGVRPQVDVAAELRKRGFLCPDNTILPKFTTDKDKFRKLFKQKKTELEDDQIDKIHAALIKVLEAEDRHIDEKIHALDLGKTSDVIPLTDHTNPAGQLVPGDAVLTGLIEAAISPNHRENFDNWAKARTFLGIPLYDRVVHRSLFGTEEVASGPGTWQRLKSSQYLGRKKLSPRTWGEMRRDGTQFVLDSHLSGSVDQVGPAYAVAARLSATQYVRNVGPLIVFWSDLSVADSITSPGAGGRVGLYAAHFDNRTWGHGAIEIKGGSSVFTLPLRGDLAGSGDYRPTLSIKRGYPVPPEKAAPLSPGEAQARRDNLAKYRPQVDRATAARHEYDLLERILTANNGVTNTDRLRHSVRGGRRGG</sequence>
<dbReference type="AlphaFoldDB" id="A0A1F4TR00"/>
<organism evidence="2 3">
    <name type="scientific">candidate division WOR-1 bacterium RIFOXYC2_FULL_41_25</name>
    <dbReference type="NCBI Taxonomy" id="1802586"/>
    <lineage>
        <taxon>Bacteria</taxon>
        <taxon>Bacillati</taxon>
        <taxon>Saganbacteria</taxon>
    </lineage>
</organism>
<evidence type="ECO:0000313" key="3">
    <source>
        <dbReference type="Proteomes" id="UP000177309"/>
    </source>
</evidence>
<keyword evidence="1" id="KW-0175">Coiled coil</keyword>
<comment type="caution">
    <text evidence="2">The sequence shown here is derived from an EMBL/GenBank/DDBJ whole genome shotgun (WGS) entry which is preliminary data.</text>
</comment>
<name>A0A1F4TR00_UNCSA</name>
<feature type="coiled-coil region" evidence="1">
    <location>
        <begin position="419"/>
        <end position="446"/>
    </location>
</feature>
<reference evidence="2 3" key="1">
    <citation type="journal article" date="2016" name="Nat. Commun.">
        <title>Thousands of microbial genomes shed light on interconnected biogeochemical processes in an aquifer system.</title>
        <authorList>
            <person name="Anantharaman K."/>
            <person name="Brown C.T."/>
            <person name="Hug L.A."/>
            <person name="Sharon I."/>
            <person name="Castelle C.J."/>
            <person name="Probst A.J."/>
            <person name="Thomas B.C."/>
            <person name="Singh A."/>
            <person name="Wilkins M.J."/>
            <person name="Karaoz U."/>
            <person name="Brodie E.L."/>
            <person name="Williams K.H."/>
            <person name="Hubbard S.S."/>
            <person name="Banfield J.F."/>
        </authorList>
    </citation>
    <scope>NUCLEOTIDE SEQUENCE [LARGE SCALE GENOMIC DNA]</scope>
</reference>
<protein>
    <submittedName>
        <fullName evidence="2">Uncharacterized protein</fullName>
    </submittedName>
</protein>
<gene>
    <name evidence="2" type="ORF">A2462_05440</name>
</gene>
<proteinExistence type="predicted"/>
<evidence type="ECO:0000313" key="2">
    <source>
        <dbReference type="EMBL" id="OGC35019.1"/>
    </source>
</evidence>
<accession>A0A1F4TR00</accession>
<evidence type="ECO:0000256" key="1">
    <source>
        <dbReference type="SAM" id="Coils"/>
    </source>
</evidence>
<dbReference type="EMBL" id="MEUI01000011">
    <property type="protein sequence ID" value="OGC35019.1"/>
    <property type="molecule type" value="Genomic_DNA"/>
</dbReference>